<feature type="compositionally biased region" description="Polar residues" evidence="3">
    <location>
        <begin position="1"/>
        <end position="17"/>
    </location>
</feature>
<evidence type="ECO:0000256" key="3">
    <source>
        <dbReference type="SAM" id="MobiDB-lite"/>
    </source>
</evidence>
<accession>A0A1B8G9B4</accession>
<dbReference type="InterPro" id="IPR012341">
    <property type="entry name" value="6hp_glycosidase-like_sf"/>
</dbReference>
<dbReference type="GeneID" id="28842674"/>
<evidence type="ECO:0000256" key="2">
    <source>
        <dbReference type="ARBA" id="ARBA00038358"/>
    </source>
</evidence>
<dbReference type="PANTHER" id="PTHR36845:SF1">
    <property type="entry name" value="HYDROLASE, PUTATIVE (AFU_ORTHOLOGUE AFUA_7G05090)-RELATED"/>
    <property type="match status" value="1"/>
</dbReference>
<comment type="similarity">
    <text evidence="2">Belongs to the glycosyl hydrolase 88 family.</text>
</comment>
<reference evidence="5" key="2">
    <citation type="journal article" date="2018" name="Nat. Commun.">
        <title>Extreme sensitivity to ultraviolet light in the fungal pathogen causing white-nose syndrome of bats.</title>
        <authorList>
            <person name="Palmer J.M."/>
            <person name="Drees K.P."/>
            <person name="Foster J.T."/>
            <person name="Lindner D.L."/>
        </authorList>
    </citation>
    <scope>NUCLEOTIDE SEQUENCE [LARGE SCALE GENOMIC DNA]</scope>
    <source>
        <strain evidence="5">UAMH 10579</strain>
    </source>
</reference>
<dbReference type="GO" id="GO:0000272">
    <property type="term" value="P:polysaccharide catabolic process"/>
    <property type="evidence" value="ECO:0007669"/>
    <property type="project" value="TreeGrafter"/>
</dbReference>
<reference evidence="4 5" key="1">
    <citation type="submission" date="2016-03" db="EMBL/GenBank/DDBJ databases">
        <title>Comparative genomics of Pseudogymnoascus destructans, the fungus causing white-nose syndrome of bats.</title>
        <authorList>
            <person name="Palmer J.M."/>
            <person name="Drees K.P."/>
            <person name="Foster J.T."/>
            <person name="Lindner D.L."/>
        </authorList>
    </citation>
    <scope>NUCLEOTIDE SEQUENCE [LARGE SCALE GENOMIC DNA]</scope>
    <source>
        <strain evidence="4 5">UAMH 10579</strain>
    </source>
</reference>
<gene>
    <name evidence="4" type="ORF">VE01_09288</name>
</gene>
<proteinExistence type="inferred from homology"/>
<dbReference type="OrthoDB" id="2317065at2759"/>
<dbReference type="GO" id="GO:0052757">
    <property type="term" value="F:chondroitin hydrolase activity"/>
    <property type="evidence" value="ECO:0007669"/>
    <property type="project" value="TreeGrafter"/>
</dbReference>
<keyword evidence="5" id="KW-1185">Reference proteome</keyword>
<evidence type="ECO:0000313" key="5">
    <source>
        <dbReference type="Proteomes" id="UP000091956"/>
    </source>
</evidence>
<evidence type="ECO:0000256" key="1">
    <source>
        <dbReference type="ARBA" id="ARBA00022801"/>
    </source>
</evidence>
<keyword evidence="1" id="KW-0378">Hydrolase</keyword>
<dbReference type="Gene3D" id="1.50.10.10">
    <property type="match status" value="1"/>
</dbReference>
<dbReference type="InterPro" id="IPR008928">
    <property type="entry name" value="6-hairpin_glycosidase_sf"/>
</dbReference>
<dbReference type="RefSeq" id="XP_018126140.1">
    <property type="nucleotide sequence ID" value="XM_018278702.1"/>
</dbReference>
<dbReference type="InterPro" id="IPR052369">
    <property type="entry name" value="UG_Glycosaminoglycan_Hydrolase"/>
</dbReference>
<dbReference type="Proteomes" id="UP000091956">
    <property type="component" value="Unassembled WGS sequence"/>
</dbReference>
<dbReference type="EMBL" id="KV460268">
    <property type="protein sequence ID" value="OBT92407.1"/>
    <property type="molecule type" value="Genomic_DNA"/>
</dbReference>
<dbReference type="AlphaFoldDB" id="A0A1B8G9B4"/>
<dbReference type="PANTHER" id="PTHR36845">
    <property type="entry name" value="HYDROLASE, PUTATIVE (AFU_ORTHOLOGUE AFUA_7G05090)-RELATED"/>
    <property type="match status" value="1"/>
</dbReference>
<feature type="region of interest" description="Disordered" evidence="3">
    <location>
        <begin position="1"/>
        <end position="27"/>
    </location>
</feature>
<protein>
    <recommendedName>
        <fullName evidence="6">Glucuronyl hydrolase</fullName>
    </recommendedName>
</protein>
<evidence type="ECO:0008006" key="6">
    <source>
        <dbReference type="Google" id="ProtNLM"/>
    </source>
</evidence>
<evidence type="ECO:0000313" key="4">
    <source>
        <dbReference type="EMBL" id="OBT92407.1"/>
    </source>
</evidence>
<name>A0A1B8G9B4_9PEZI</name>
<organism evidence="4 5">
    <name type="scientific">Pseudogymnoascus verrucosus</name>
    <dbReference type="NCBI Taxonomy" id="342668"/>
    <lineage>
        <taxon>Eukaryota</taxon>
        <taxon>Fungi</taxon>
        <taxon>Dikarya</taxon>
        <taxon>Ascomycota</taxon>
        <taxon>Pezizomycotina</taxon>
        <taxon>Leotiomycetes</taxon>
        <taxon>Thelebolales</taxon>
        <taxon>Thelebolaceae</taxon>
        <taxon>Pseudogymnoascus</taxon>
    </lineage>
</organism>
<dbReference type="SUPFAM" id="SSF48208">
    <property type="entry name" value="Six-hairpin glycosidases"/>
    <property type="match status" value="1"/>
</dbReference>
<sequence length="497" mass="54619">MVASTKRAQSTLATNGELSGDADSLKRRKTVQPYKPANGIGLVTPPISNSLSMSPAANGCLSALYSASTVAKIWGVAQRALNKSAPPTLYPEFTKPGGTAYVYRESDFWTSGFFPGSLYLLLERQRKYPQIAFPPSYSDLPQTPHTLQLQYACKWWTVNLHKNSLLTTTHDLSFMISPWARKAWDIENDSKAYETLITSARTLATRYSSKTKCLRSWDTCVTKRYSFTDPSLDFLVIIDNMLNLDLLFWAASELRDSALRDIAISHAESTQTHHIRPDFSTTHVVNFDQATGAVKAKMTNQGYDDFSCWSRGQAWAITGFAQTYNWTHNPSFLATARGCADYFLAHLPSSGVPPWDFSAPATSIQLTDTSAGIIACYGMLLLHTSLVALGQPSSYLKGALHILSGLCTTQLSPPAHFHSDPIVIPSVEHGTSNESGELEVEMGKGAETILEGSTINNYEFAPRQWADHGLVYADYYFLLVGNLLLDMGIGGHIAGQV</sequence>